<evidence type="ECO:0000256" key="1">
    <source>
        <dbReference type="SAM" id="Phobius"/>
    </source>
</evidence>
<dbReference type="RefSeq" id="XP_022323699.1">
    <property type="nucleotide sequence ID" value="XM_022467991.1"/>
</dbReference>
<protein>
    <submittedName>
        <fullName evidence="3">Uncharacterized protein LOC111124799</fullName>
    </submittedName>
    <submittedName>
        <fullName evidence="4">Uncharacterized protein LOC111124800</fullName>
    </submittedName>
</protein>
<keyword evidence="2" id="KW-1185">Reference proteome</keyword>
<dbReference type="Proteomes" id="UP000694844">
    <property type="component" value="Chromosome 3"/>
</dbReference>
<name>A0A8B8D817_CRAVI</name>
<dbReference type="RefSeq" id="XP_022323698.1">
    <property type="nucleotide sequence ID" value="XM_022467990.1"/>
</dbReference>
<accession>A0A8B8D817</accession>
<evidence type="ECO:0000313" key="2">
    <source>
        <dbReference type="Proteomes" id="UP000694844"/>
    </source>
</evidence>
<sequence>MAKSRYPKLNWEYDFADTIRVICGLVPKKQPKVPDFNPWDWKSYKVENCSQDLINYQKLLAEKGLKDPWIRNEVHMFHLHTLNKLLSRWQFFGRMLLPGCIFGSFLAYIKINYFSYHDYEGREEKWKHYLYAKHH</sequence>
<keyword evidence="1" id="KW-0812">Transmembrane</keyword>
<dbReference type="GeneID" id="111124800"/>
<dbReference type="KEGG" id="cvn:111124799"/>
<proteinExistence type="predicted"/>
<evidence type="ECO:0000313" key="4">
    <source>
        <dbReference type="RefSeq" id="XP_022323699.1"/>
    </source>
</evidence>
<evidence type="ECO:0000313" key="3">
    <source>
        <dbReference type="RefSeq" id="XP_022323698.1"/>
    </source>
</evidence>
<dbReference type="AlphaFoldDB" id="A0A8B8D817"/>
<feature type="transmembrane region" description="Helical" evidence="1">
    <location>
        <begin position="91"/>
        <end position="109"/>
    </location>
</feature>
<reference evidence="3 4" key="1">
    <citation type="submission" date="2025-04" db="UniProtKB">
        <authorList>
            <consortium name="RefSeq"/>
        </authorList>
    </citation>
    <scope>IDENTIFICATION</scope>
    <source>
        <tissue evidence="3 4">Whole sample</tissue>
    </source>
</reference>
<keyword evidence="1" id="KW-0472">Membrane</keyword>
<organism evidence="2 4">
    <name type="scientific">Crassostrea virginica</name>
    <name type="common">Eastern oyster</name>
    <dbReference type="NCBI Taxonomy" id="6565"/>
    <lineage>
        <taxon>Eukaryota</taxon>
        <taxon>Metazoa</taxon>
        <taxon>Spiralia</taxon>
        <taxon>Lophotrochozoa</taxon>
        <taxon>Mollusca</taxon>
        <taxon>Bivalvia</taxon>
        <taxon>Autobranchia</taxon>
        <taxon>Pteriomorphia</taxon>
        <taxon>Ostreida</taxon>
        <taxon>Ostreoidea</taxon>
        <taxon>Ostreidae</taxon>
        <taxon>Crassostrea</taxon>
    </lineage>
</organism>
<keyword evidence="1" id="KW-1133">Transmembrane helix</keyword>
<dbReference type="OrthoDB" id="521512at2759"/>
<dbReference type="KEGG" id="cvn:111124800"/>
<gene>
    <name evidence="4" type="primary">LOC111124800</name>
    <name evidence="3" type="synonym">LOC111124799</name>
</gene>